<reference evidence="1 2" key="1">
    <citation type="journal article" date="2005" name="Int. J. Syst. Evol. Microbiol.">
        <title>Nitrincola lacisaponensis gen. nov., sp. nov., a novel alkaliphilic bacterium isolated from an alkaline, saline lake.</title>
        <authorList>
            <person name="Dimitriu P.A."/>
            <person name="Shukla S.K."/>
            <person name="Conradt J."/>
            <person name="Marquez M.C."/>
            <person name="Ventosa A."/>
            <person name="Maglia A."/>
            <person name="Peyton B.M."/>
            <person name="Pinkart H.C."/>
            <person name="Mormile M.R."/>
        </authorList>
    </citation>
    <scope>NUCLEOTIDE SEQUENCE [LARGE SCALE GENOMIC DNA]</scope>
    <source>
        <strain evidence="1 2">4CA</strain>
    </source>
</reference>
<protein>
    <submittedName>
        <fullName evidence="1">Uncharacterized protein</fullName>
    </submittedName>
</protein>
<dbReference type="AlphaFoldDB" id="A0A063Y6I5"/>
<organism evidence="1 2">
    <name type="scientific">Nitrincola lacisaponensis</name>
    <dbReference type="NCBI Taxonomy" id="267850"/>
    <lineage>
        <taxon>Bacteria</taxon>
        <taxon>Pseudomonadati</taxon>
        <taxon>Pseudomonadota</taxon>
        <taxon>Gammaproteobacteria</taxon>
        <taxon>Oceanospirillales</taxon>
        <taxon>Oceanospirillaceae</taxon>
        <taxon>Nitrincola</taxon>
    </lineage>
</organism>
<keyword evidence="2" id="KW-1185">Reference proteome</keyword>
<evidence type="ECO:0000313" key="2">
    <source>
        <dbReference type="Proteomes" id="UP000027318"/>
    </source>
</evidence>
<accession>A0A063Y6I5</accession>
<dbReference type="Proteomes" id="UP000027318">
    <property type="component" value="Unassembled WGS sequence"/>
</dbReference>
<proteinExistence type="predicted"/>
<comment type="caution">
    <text evidence="1">The sequence shown here is derived from an EMBL/GenBank/DDBJ whole genome shotgun (WGS) entry which is preliminary data.</text>
</comment>
<gene>
    <name evidence="1" type="ORF">ADINL_0159</name>
</gene>
<evidence type="ECO:0000313" key="1">
    <source>
        <dbReference type="EMBL" id="KDE41319.1"/>
    </source>
</evidence>
<name>A0A063Y6I5_9GAMM</name>
<dbReference type="EMBL" id="JMSZ01000005">
    <property type="protein sequence ID" value="KDE41319.1"/>
    <property type="molecule type" value="Genomic_DNA"/>
</dbReference>
<sequence length="248" mass="26059">MPGGLQQPGLHLAGGVGDFCARWPVVGHAANVIQGAVTGFIREVIGITLAREVVAPFTVGIGRQKIELFTLGGQCQAVGIIFSTQGVIITAATGRGRHHQCRIIIGISSAATPLWITVYCTEILTCVQGGQFRAHGVAATLHPKLNPEILAIANNVLGLQGTNHHGTTHTTLHIALTGAAFEDLDTTDQIGINVVTIGGTVITAPDCQSLFGAIHCHRYASWPLHATNIQIQRTAVACLTAEHTGHPF</sequence>